<dbReference type="InterPro" id="IPR036525">
    <property type="entry name" value="Tubulin/FtsZ_GTPase_sf"/>
</dbReference>
<sequence length="1357" mass="146065">MAPNRPGLARPSRPWRGTVASVAAAAAVARGPLLLRTACLTAPIWWSGSGIREGGARSVSRVAPQRAGGSLIDKLREKGGRAKPALKGPVEETEPVSSALPPGSPAPELGARIHGLLSERPELLSYLPERGADFLYSTMDAGDAQELLALQKECFPEDSCLSGVAACTDILSHPGVVAIKVSLLGDDSAAPAGFLVLLASRAAIEQFSKAAVDNLRSELTVPRCIPWDNPDRRELAYVSCLGTIGEIRRRGAAAELLRRGLEELCSRADEAKGLGGGTGLRAVALDVAGYNKAAIRCYENFGFQRIMEQPRVYSVGTRSYSAILYAYFPEAVDRNFVVGAHYWNFQDEVAAIEEASEDANEPKLDHNRMHSSVEHRGETSWRPRLVLVDRKGALGAARAYGKSYDEETAAEAEAAHSVLWGAGIEVLRAVPVETHRYQRHLEQEEDGDGDEMYDDEGPRDMECQDDEMVDTVEVGVGDDTSTGNAWRGDGAVSGGAASSTAPSRSTPGDAADIRTPGWQPDKYDFRHSSRTWTDYLKVQLPDSCIHEMQAVHHGVSPFPLYWDGLEARGRQDEEAILDLVRKQIELCDQPDAVQVVYDMHDGFGGVADMALRWVREELPKSGKLVFAVQPELPEVQRQEGSGVDGSSAASAGAASAEAEKGLVADFGWERKPAQPAHSEFASAPLDQEACAWVSSAFSFVSLLNSGIHAYVPIAVPLWSAKPPSSMPHLQRQCAYEDKSFSPLLQSQSRACIQWGRVGVMSYLPPPSYGSYGPPPPSQGYDPRSAPYYPPPSDHYDARPPPADHYDPRGPPAHHDSRAPDPRDRGQDSRPPPVDPYYQYDSRGAPPPASSYPPPAAGQDPRWDEYYRQQGYYGGPPAEAPPLALPAPGGEYPPPASSSSYPPPSSGYGPPPSSGYGPPPASGYGPPPSSGYGPPPSSGYGPPPSSGYGPPPAESSYPGAPPRGSHEPPRGGPPDPYASQYPPPPHYDHNYPPPPLHYGAPPPGYPPPAYGAPPPGYPPYDYGPPPPGYGAPPPPGYGPPPASSQPYGRDSRDGRDGRDGRDKRPAAAGGRSDRPGEKRPRTEPVQDQAPPLNNRLNELLRAHKGWNAFWLEGKDPPQGSVRDSNVTMLMIANTVTTPFGFLLASSRHSQKQRERQRDCVRDSLAQLELLTSQSKEGDVRAWCQVPPDQAMADVSAEVAAAADSKTLERIKVTITSRLAAAHAGKPADRPVVEMEFHPPTSCVLASTASWQSVMPDGRDDEPDLAAMDNFEADTAARLQEARKLGGLVRQKWFLATVKVARKLPPGAPEPKDSDKKDGDKKPRGRPVTLGVGFATDERLAKTRALRAAEIRSQVLKDL</sequence>
<evidence type="ECO:0000259" key="2">
    <source>
        <dbReference type="PROSITE" id="PS51186"/>
    </source>
</evidence>
<dbReference type="GO" id="GO:0005737">
    <property type="term" value="C:cytoplasm"/>
    <property type="evidence" value="ECO:0007669"/>
    <property type="project" value="TreeGrafter"/>
</dbReference>
<organism evidence="3 4">
    <name type="scientific">Polarella glacialis</name>
    <name type="common">Dinoflagellate</name>
    <dbReference type="NCBI Taxonomy" id="89957"/>
    <lineage>
        <taxon>Eukaryota</taxon>
        <taxon>Sar</taxon>
        <taxon>Alveolata</taxon>
        <taxon>Dinophyceae</taxon>
        <taxon>Suessiales</taxon>
        <taxon>Suessiaceae</taxon>
        <taxon>Polarella</taxon>
    </lineage>
</organism>
<feature type="compositionally biased region" description="Low complexity" evidence="1">
    <location>
        <begin position="867"/>
        <end position="876"/>
    </location>
</feature>
<dbReference type="OrthoDB" id="448535at2759"/>
<feature type="compositionally biased region" description="Basic and acidic residues" evidence="1">
    <location>
        <begin position="1048"/>
        <end position="1083"/>
    </location>
</feature>
<reference evidence="3" key="1">
    <citation type="submission" date="2021-02" db="EMBL/GenBank/DDBJ databases">
        <authorList>
            <person name="Dougan E. K."/>
            <person name="Rhodes N."/>
            <person name="Thang M."/>
            <person name="Chan C."/>
        </authorList>
    </citation>
    <scope>NUCLEOTIDE SEQUENCE</scope>
</reference>
<dbReference type="InterPro" id="IPR019605">
    <property type="entry name" value="Misato_II_tubulin-like"/>
</dbReference>
<dbReference type="Gene3D" id="3.40.630.30">
    <property type="match status" value="1"/>
</dbReference>
<feature type="region of interest" description="Disordered" evidence="1">
    <location>
        <begin position="769"/>
        <end position="1091"/>
    </location>
</feature>
<dbReference type="PANTHER" id="PTHR13391">
    <property type="entry name" value="MITOCHONDRIAL DISTRIBUTION REGULATOR MISATO"/>
    <property type="match status" value="1"/>
</dbReference>
<feature type="region of interest" description="Disordered" evidence="1">
    <location>
        <begin position="81"/>
        <end position="104"/>
    </location>
</feature>
<feature type="compositionally biased region" description="Pro residues" evidence="1">
    <location>
        <begin position="969"/>
        <end position="1042"/>
    </location>
</feature>
<protein>
    <recommendedName>
        <fullName evidence="2">N-acetyltransferase domain-containing protein</fullName>
    </recommendedName>
</protein>
<dbReference type="Pfam" id="PF10644">
    <property type="entry name" value="Misat_Tub_SegII"/>
    <property type="match status" value="1"/>
</dbReference>
<evidence type="ECO:0000313" key="4">
    <source>
        <dbReference type="Proteomes" id="UP000654075"/>
    </source>
</evidence>
<comment type="caution">
    <text evidence="3">The sequence shown here is derived from an EMBL/GenBank/DDBJ whole genome shotgun (WGS) entry which is preliminary data.</text>
</comment>
<feature type="region of interest" description="Disordered" evidence="1">
    <location>
        <begin position="1302"/>
        <end position="1331"/>
    </location>
</feature>
<proteinExistence type="predicted"/>
<evidence type="ECO:0000313" key="3">
    <source>
        <dbReference type="EMBL" id="CAE8596504.1"/>
    </source>
</evidence>
<dbReference type="SUPFAM" id="SSF55729">
    <property type="entry name" value="Acyl-CoA N-acyltransferases (Nat)"/>
    <property type="match status" value="1"/>
</dbReference>
<evidence type="ECO:0000256" key="1">
    <source>
        <dbReference type="SAM" id="MobiDB-lite"/>
    </source>
</evidence>
<dbReference type="GO" id="GO:0007005">
    <property type="term" value="P:mitochondrion organization"/>
    <property type="evidence" value="ECO:0007669"/>
    <property type="project" value="InterPro"/>
</dbReference>
<feature type="compositionally biased region" description="Basic and acidic residues" evidence="1">
    <location>
        <begin position="793"/>
        <end position="827"/>
    </location>
</feature>
<dbReference type="InterPro" id="IPR016181">
    <property type="entry name" value="Acyl_CoA_acyltransferase"/>
</dbReference>
<dbReference type="SUPFAM" id="SSF52490">
    <property type="entry name" value="Tubulin nucleotide-binding domain-like"/>
    <property type="match status" value="1"/>
</dbReference>
<accession>A0A813E3E0</accession>
<feature type="compositionally biased region" description="Pro residues" evidence="1">
    <location>
        <begin position="844"/>
        <end position="855"/>
    </location>
</feature>
<dbReference type="InterPro" id="IPR000182">
    <property type="entry name" value="GNAT_dom"/>
</dbReference>
<dbReference type="InterPro" id="IPR049942">
    <property type="entry name" value="DML1/Misato"/>
</dbReference>
<dbReference type="EMBL" id="CAJNNV010008651">
    <property type="protein sequence ID" value="CAE8596504.1"/>
    <property type="molecule type" value="Genomic_DNA"/>
</dbReference>
<name>A0A813E3E0_POLGL</name>
<feature type="compositionally biased region" description="Pro residues" evidence="1">
    <location>
        <begin position="877"/>
        <end position="952"/>
    </location>
</feature>
<feature type="domain" description="N-acetyltransferase" evidence="2">
    <location>
        <begin position="134"/>
        <end position="330"/>
    </location>
</feature>
<feature type="compositionally biased region" description="Low complexity" evidence="1">
    <location>
        <begin position="487"/>
        <end position="508"/>
    </location>
</feature>
<feature type="region of interest" description="Disordered" evidence="1">
    <location>
        <begin position="476"/>
        <end position="520"/>
    </location>
</feature>
<dbReference type="Gene3D" id="3.40.50.1440">
    <property type="entry name" value="Tubulin/FtsZ, GTPase domain"/>
    <property type="match status" value="1"/>
</dbReference>
<dbReference type="PANTHER" id="PTHR13391:SF0">
    <property type="entry name" value="PROTEIN MISATO HOMOLOG 1"/>
    <property type="match status" value="1"/>
</dbReference>
<keyword evidence="4" id="KW-1185">Reference proteome</keyword>
<dbReference type="Proteomes" id="UP000654075">
    <property type="component" value="Unassembled WGS sequence"/>
</dbReference>
<dbReference type="PROSITE" id="PS51186">
    <property type="entry name" value="GNAT"/>
    <property type="match status" value="1"/>
</dbReference>
<gene>
    <name evidence="3" type="ORF">PGLA1383_LOCUS14967</name>
</gene>
<feature type="compositionally biased region" description="Basic and acidic residues" evidence="1">
    <location>
        <begin position="1308"/>
        <end position="1320"/>
    </location>
</feature>
<dbReference type="GO" id="GO:0016747">
    <property type="term" value="F:acyltransferase activity, transferring groups other than amino-acyl groups"/>
    <property type="evidence" value="ECO:0007669"/>
    <property type="project" value="InterPro"/>
</dbReference>